<protein>
    <submittedName>
        <fullName evidence="3">Acetyltransferase</fullName>
    </submittedName>
</protein>
<dbReference type="NCBIfam" id="TIGR03570">
    <property type="entry name" value="NeuD_NnaD"/>
    <property type="match status" value="1"/>
</dbReference>
<name>A0ABV9GYV9_9BURK</name>
<dbReference type="Pfam" id="PF17836">
    <property type="entry name" value="PglD_N"/>
    <property type="match status" value="1"/>
</dbReference>
<dbReference type="CDD" id="cd03360">
    <property type="entry name" value="LbH_AT_putative"/>
    <property type="match status" value="1"/>
</dbReference>
<dbReference type="InterPro" id="IPR050179">
    <property type="entry name" value="Trans_hexapeptide_repeat"/>
</dbReference>
<evidence type="ECO:0000313" key="4">
    <source>
        <dbReference type="Proteomes" id="UP001595967"/>
    </source>
</evidence>
<dbReference type="Pfam" id="PF14602">
    <property type="entry name" value="Hexapep_2"/>
    <property type="match status" value="1"/>
</dbReference>
<dbReference type="Gene3D" id="2.160.10.10">
    <property type="entry name" value="Hexapeptide repeat proteins"/>
    <property type="match status" value="1"/>
</dbReference>
<dbReference type="InterPro" id="IPR020019">
    <property type="entry name" value="AcTrfase_PglD-like"/>
</dbReference>
<dbReference type="SUPFAM" id="SSF51161">
    <property type="entry name" value="Trimeric LpxA-like enzymes"/>
    <property type="match status" value="1"/>
</dbReference>
<reference evidence="4" key="1">
    <citation type="journal article" date="2019" name="Int. J. Syst. Evol. Microbiol.">
        <title>The Global Catalogue of Microorganisms (GCM) 10K type strain sequencing project: providing services to taxonomists for standard genome sequencing and annotation.</title>
        <authorList>
            <consortium name="The Broad Institute Genomics Platform"/>
            <consortium name="The Broad Institute Genome Sequencing Center for Infectious Disease"/>
            <person name="Wu L."/>
            <person name="Ma J."/>
        </authorList>
    </citation>
    <scope>NUCLEOTIDE SEQUENCE [LARGE SCALE GENOMIC DNA]</scope>
    <source>
        <strain evidence="4">JCM 11650</strain>
    </source>
</reference>
<dbReference type="EMBL" id="JBHSEW010000006">
    <property type="protein sequence ID" value="MFC4622263.1"/>
    <property type="molecule type" value="Genomic_DNA"/>
</dbReference>
<evidence type="ECO:0000256" key="1">
    <source>
        <dbReference type="ARBA" id="ARBA00007274"/>
    </source>
</evidence>
<comment type="similarity">
    <text evidence="1">Belongs to the transferase hexapeptide repeat family.</text>
</comment>
<dbReference type="InterPro" id="IPR041561">
    <property type="entry name" value="PglD_N"/>
</dbReference>
<gene>
    <name evidence="3" type="ORF">ACFO3A_08545</name>
</gene>
<evidence type="ECO:0000259" key="2">
    <source>
        <dbReference type="Pfam" id="PF17836"/>
    </source>
</evidence>
<evidence type="ECO:0000313" key="3">
    <source>
        <dbReference type="EMBL" id="MFC4622263.1"/>
    </source>
</evidence>
<accession>A0ABV9GYV9</accession>
<feature type="domain" description="PglD N-terminal" evidence="2">
    <location>
        <begin position="6"/>
        <end position="85"/>
    </location>
</feature>
<dbReference type="Proteomes" id="UP001595967">
    <property type="component" value="Unassembled WGS sequence"/>
</dbReference>
<dbReference type="Gene3D" id="3.40.50.20">
    <property type="match status" value="1"/>
</dbReference>
<sequence length="213" mass="22567">MGLRKKLIIVGAGGLGRIVHDVLSQDEEVTHKYTLAGFLDTRADPELPAELQGNVLGSPLTYRPQADEVFIPAVGDPKWRKNLLEPLIQQGASFYSYTHQASIAARARIGQGVFLTPGAVISTDCEIGDYSYIDTYVILGHDVKIGPHCMIGAMSFLAGGVRVEDGVALHPRTTVAKGVTLGQGCTVGIGSVVVKNVPSQATVFGNPARVIST</sequence>
<dbReference type="InterPro" id="IPR001451">
    <property type="entry name" value="Hexapep"/>
</dbReference>
<dbReference type="Pfam" id="PF00132">
    <property type="entry name" value="Hexapep"/>
    <property type="match status" value="1"/>
</dbReference>
<comment type="caution">
    <text evidence="3">The sequence shown here is derived from an EMBL/GenBank/DDBJ whole genome shotgun (WGS) entry which is preliminary data.</text>
</comment>
<keyword evidence="4" id="KW-1185">Reference proteome</keyword>
<dbReference type="PANTHER" id="PTHR43300">
    <property type="entry name" value="ACETYLTRANSFERASE"/>
    <property type="match status" value="1"/>
</dbReference>
<proteinExistence type="inferred from homology"/>
<dbReference type="RefSeq" id="WP_377725633.1">
    <property type="nucleotide sequence ID" value="NZ_JBHSEW010000006.1"/>
</dbReference>
<dbReference type="InterPro" id="IPR011004">
    <property type="entry name" value="Trimer_LpxA-like_sf"/>
</dbReference>
<organism evidence="3 4">
    <name type="scientific">Comamonas nitrativorans</name>
    <dbReference type="NCBI Taxonomy" id="108437"/>
    <lineage>
        <taxon>Bacteria</taxon>
        <taxon>Pseudomonadati</taxon>
        <taxon>Pseudomonadota</taxon>
        <taxon>Betaproteobacteria</taxon>
        <taxon>Burkholderiales</taxon>
        <taxon>Comamonadaceae</taxon>
        <taxon>Comamonas</taxon>
    </lineage>
</organism>